<keyword evidence="2" id="KW-1185">Reference proteome</keyword>
<dbReference type="SUPFAM" id="SSF51905">
    <property type="entry name" value="FAD/NAD(P)-binding domain"/>
    <property type="match status" value="1"/>
</dbReference>
<reference evidence="1" key="1">
    <citation type="submission" date="2020-11" db="EMBL/GenBank/DDBJ databases">
        <authorList>
            <person name="Konstantinou D."/>
            <person name="Gkelis S."/>
            <person name="Popin R."/>
            <person name="Fewer D."/>
            <person name="Sivonen K."/>
        </authorList>
    </citation>
    <scope>NUCLEOTIDE SEQUENCE</scope>
    <source>
        <strain evidence="1">TAU-MAC 1115</strain>
    </source>
</reference>
<dbReference type="PANTHER" id="PTHR32098:SF5">
    <property type="entry name" value="LYCOPENE BETA_EPSILON CYCLASE PROTEIN"/>
    <property type="match status" value="1"/>
</dbReference>
<dbReference type="RefSeq" id="WP_215607703.1">
    <property type="nucleotide sequence ID" value="NZ_JADOES010000005.1"/>
</dbReference>
<gene>
    <name evidence="1" type="ORF">IXB50_04260</name>
</gene>
<protein>
    <submittedName>
        <fullName evidence="1">FAD-binding oxidoreductase</fullName>
    </submittedName>
</protein>
<name>A0A947DCV6_9CYAN</name>
<organism evidence="1 2">
    <name type="scientific">Leptothoe spongobia TAU-MAC 1115</name>
    <dbReference type="NCBI Taxonomy" id="1967444"/>
    <lineage>
        <taxon>Bacteria</taxon>
        <taxon>Bacillati</taxon>
        <taxon>Cyanobacteriota</taxon>
        <taxon>Cyanophyceae</taxon>
        <taxon>Nodosilineales</taxon>
        <taxon>Cymatolegaceae</taxon>
        <taxon>Leptothoe</taxon>
        <taxon>Leptothoe spongobia</taxon>
    </lineage>
</organism>
<dbReference type="PANTHER" id="PTHR32098">
    <property type="entry name" value="LYCOPENE BETA/EPSILON CYCLASE PROTEIN"/>
    <property type="match status" value="1"/>
</dbReference>
<dbReference type="InterPro" id="IPR036188">
    <property type="entry name" value="FAD/NAD-bd_sf"/>
</dbReference>
<proteinExistence type="predicted"/>
<sequence>MSHTRTILQSLPGNPYGGLQRADALWHHYRHGKIPIPDVVSTQAEPLGGKHDAYDVIICGSTLGILLGATLVRRGWRVAILERGVLKGRDQEWNISRSELRTFVDLGLLSEAELDVAIATEYNPARISFGGGEDLWVSDILNVGIDPVYLLEKLKQVFLAAGGELLEHTPFSAARVAPDGVLVTAGERSLTARLLIDTMGHFSPIVQQARQGKSPDAVCLVVGTCATGYNDNKTGDLIASFTPIKRQCQYFWEAFPARDGRTTYLFTYLDAHPDRISLEDLFEDYFDLLPEYQGICLEQLQVRRALFGFFPAYRNSPLRFGWDRLLAVGDASGHQSPLSFGGFGAMIRHLERLTEGVDDALRQDQLSASALGWLQPYQPNIAVTWLFQKAMSLGINQSLDENQINSLLTTIFQDMAALGEPVLRPFLQDVVQFLPLAKTLLRTTVYHPMLITKILPHVGIPAVFDWTGHYLGLAVYSALNRVLSAAPQGAGYYWRRWRESLVYGSGGDYGAHSGEDSHLGEDSM</sequence>
<comment type="caution">
    <text evidence="1">The sequence shown here is derived from an EMBL/GenBank/DDBJ whole genome shotgun (WGS) entry which is preliminary data.</text>
</comment>
<evidence type="ECO:0000313" key="1">
    <source>
        <dbReference type="EMBL" id="MBT9314633.1"/>
    </source>
</evidence>
<evidence type="ECO:0000313" key="2">
    <source>
        <dbReference type="Proteomes" id="UP000717364"/>
    </source>
</evidence>
<dbReference type="Gene3D" id="3.50.50.60">
    <property type="entry name" value="FAD/NAD(P)-binding domain"/>
    <property type="match status" value="1"/>
</dbReference>
<dbReference type="Proteomes" id="UP000717364">
    <property type="component" value="Unassembled WGS sequence"/>
</dbReference>
<accession>A0A947DCV6</accession>
<dbReference type="EMBL" id="JADOES010000005">
    <property type="protein sequence ID" value="MBT9314633.1"/>
    <property type="molecule type" value="Genomic_DNA"/>
</dbReference>
<reference evidence="1" key="2">
    <citation type="journal article" date="2021" name="Mar. Drugs">
        <title>Genome Reduction and Secondary Metabolism of the Marine Sponge-Associated Cyanobacterium Leptothoe.</title>
        <authorList>
            <person name="Konstantinou D."/>
            <person name="Popin R.V."/>
            <person name="Fewer D.P."/>
            <person name="Sivonen K."/>
            <person name="Gkelis S."/>
        </authorList>
    </citation>
    <scope>NUCLEOTIDE SEQUENCE</scope>
    <source>
        <strain evidence="1">TAU-MAC 1115</strain>
    </source>
</reference>
<dbReference type="AlphaFoldDB" id="A0A947DCV6"/>